<name>A0ABV8JFV0_9BACL</name>
<dbReference type="InterPro" id="IPR017525">
    <property type="entry name" value="SspI"/>
</dbReference>
<evidence type="ECO:0000313" key="3">
    <source>
        <dbReference type="EMBL" id="MFC4075702.1"/>
    </source>
</evidence>
<dbReference type="HAMAP" id="MF_00669">
    <property type="entry name" value="SspI"/>
    <property type="match status" value="1"/>
</dbReference>
<keyword evidence="1 2" id="KW-0749">Sporulation</keyword>
<evidence type="ECO:0000256" key="1">
    <source>
        <dbReference type="ARBA" id="ARBA00022969"/>
    </source>
</evidence>
<dbReference type="EMBL" id="JBHSAP010000007">
    <property type="protein sequence ID" value="MFC4075702.1"/>
    <property type="molecule type" value="Genomic_DNA"/>
</dbReference>
<sequence length="79" mass="8911">MSFPIRGAVIHNIQDMSQDELRNMVTDSIERGEEKLLPGLGVLFEVIWENSAKNEQDHMIQTLHGNMPKEKAQPPVSPS</sequence>
<protein>
    <recommendedName>
        <fullName evidence="2">Small, acid-soluble spore protein I</fullName>
        <shortName evidence="2">SASP I</shortName>
    </recommendedName>
</protein>
<dbReference type="Proteomes" id="UP001595843">
    <property type="component" value="Unassembled WGS sequence"/>
</dbReference>
<evidence type="ECO:0000313" key="4">
    <source>
        <dbReference type="Proteomes" id="UP001595843"/>
    </source>
</evidence>
<dbReference type="Pfam" id="PF14098">
    <property type="entry name" value="SSPI"/>
    <property type="match status" value="1"/>
</dbReference>
<comment type="subcellular location">
    <subcellularLocation>
        <location evidence="2">Spore core</location>
    </subcellularLocation>
</comment>
<accession>A0ABV8JFV0</accession>
<keyword evidence="4" id="KW-1185">Reference proteome</keyword>
<dbReference type="RefSeq" id="WP_380701875.1">
    <property type="nucleotide sequence ID" value="NZ_JBHSAP010000007.1"/>
</dbReference>
<organism evidence="3 4">
    <name type="scientific">Salinithrix halophila</name>
    <dbReference type="NCBI Taxonomy" id="1485204"/>
    <lineage>
        <taxon>Bacteria</taxon>
        <taxon>Bacillati</taxon>
        <taxon>Bacillota</taxon>
        <taxon>Bacilli</taxon>
        <taxon>Bacillales</taxon>
        <taxon>Thermoactinomycetaceae</taxon>
        <taxon>Salinithrix</taxon>
    </lineage>
</organism>
<proteinExistence type="evidence at transcript level"/>
<dbReference type="NCBIfam" id="TIGR03092">
    <property type="entry name" value="SASP_sspI"/>
    <property type="match status" value="1"/>
</dbReference>
<comment type="induction">
    <text evidence="2">Expressed only in the forespore compartment of sporulating cells.</text>
</comment>
<comment type="similarity">
    <text evidence="2">Belongs to the SspI family.</text>
</comment>
<reference evidence="4" key="1">
    <citation type="journal article" date="2019" name="Int. J. Syst. Evol. Microbiol.">
        <title>The Global Catalogue of Microorganisms (GCM) 10K type strain sequencing project: providing services to taxonomists for standard genome sequencing and annotation.</title>
        <authorList>
            <consortium name="The Broad Institute Genomics Platform"/>
            <consortium name="The Broad Institute Genome Sequencing Center for Infectious Disease"/>
            <person name="Wu L."/>
            <person name="Ma J."/>
        </authorList>
    </citation>
    <scope>NUCLEOTIDE SEQUENCE [LARGE SCALE GENOMIC DNA]</scope>
    <source>
        <strain evidence="4">IBRC-M 10813</strain>
    </source>
</reference>
<gene>
    <name evidence="2 3" type="primary">sspI</name>
    <name evidence="3" type="ORF">ACFOUO_02645</name>
</gene>
<evidence type="ECO:0000256" key="2">
    <source>
        <dbReference type="HAMAP-Rule" id="MF_00669"/>
    </source>
</evidence>
<comment type="caution">
    <text evidence="3">The sequence shown here is derived from an EMBL/GenBank/DDBJ whole genome shotgun (WGS) entry which is preliminary data.</text>
</comment>